<dbReference type="EMBL" id="JAQQWI010000019">
    <property type="protein sequence ID" value="KAK7999116.1"/>
    <property type="molecule type" value="Genomic_DNA"/>
</dbReference>
<organism evidence="2 3">
    <name type="scientific">Apiospora marii</name>
    <dbReference type="NCBI Taxonomy" id="335849"/>
    <lineage>
        <taxon>Eukaryota</taxon>
        <taxon>Fungi</taxon>
        <taxon>Dikarya</taxon>
        <taxon>Ascomycota</taxon>
        <taxon>Pezizomycotina</taxon>
        <taxon>Sordariomycetes</taxon>
        <taxon>Xylariomycetidae</taxon>
        <taxon>Amphisphaeriales</taxon>
        <taxon>Apiosporaceae</taxon>
        <taxon>Apiospora</taxon>
    </lineage>
</organism>
<comment type="caution">
    <text evidence="2">The sequence shown here is derived from an EMBL/GenBank/DDBJ whole genome shotgun (WGS) entry which is preliminary data.</text>
</comment>
<name>A0ABR1R4I9_9PEZI</name>
<proteinExistence type="predicted"/>
<evidence type="ECO:0008006" key="4">
    <source>
        <dbReference type="Google" id="ProtNLM"/>
    </source>
</evidence>
<accession>A0ABR1R4I9</accession>
<feature type="region of interest" description="Disordered" evidence="1">
    <location>
        <begin position="118"/>
        <end position="137"/>
    </location>
</feature>
<evidence type="ECO:0000313" key="3">
    <source>
        <dbReference type="Proteomes" id="UP001396898"/>
    </source>
</evidence>
<protein>
    <recommendedName>
        <fullName evidence="4">N-acetyltransferase domain-containing protein</fullName>
    </recommendedName>
</protein>
<dbReference type="Proteomes" id="UP001396898">
    <property type="component" value="Unassembled WGS sequence"/>
</dbReference>
<evidence type="ECO:0000313" key="2">
    <source>
        <dbReference type="EMBL" id="KAK7999116.1"/>
    </source>
</evidence>
<gene>
    <name evidence="2" type="ORF">PG991_014791</name>
</gene>
<sequence length="343" mass="38298">MPLLPPPVSNTHGVELPPRYRICLLTEEHTDWVKALYSDGFLLRPTPWVAMSQAAPPGTSSVDLARRAFTELDGFHRYLAGSGLSYAIFDAAYAFARPGSAAVGGRLYWEDDGLLDTQRRQGGSSSSSSNDKSAEAEADRMVKGMDFPLVCYGLSFDGFAPPPAEVQRALQDFYPLRGGVFAHIDRHLDKRPRDHPDRQPLTRPGQVLVRNGCITKREYQGRGLMTALNRFIALEARARGFRGLSVGTNSPTVMRSYFFDPDDEGGRGRNPMAAAGMRSSLFAHVEDLFALRLEDLRVEGPKEEEKEEKRGEEIYPFRGYDFNRNVWLIWCDLAPLSPRSPSP</sequence>
<evidence type="ECO:0000256" key="1">
    <source>
        <dbReference type="SAM" id="MobiDB-lite"/>
    </source>
</evidence>
<keyword evidence="3" id="KW-1185">Reference proteome</keyword>
<reference evidence="2 3" key="1">
    <citation type="submission" date="2023-01" db="EMBL/GenBank/DDBJ databases">
        <title>Analysis of 21 Apiospora genomes using comparative genomics revels a genus with tremendous synthesis potential of carbohydrate active enzymes and secondary metabolites.</title>
        <authorList>
            <person name="Sorensen T."/>
        </authorList>
    </citation>
    <scope>NUCLEOTIDE SEQUENCE [LARGE SCALE GENOMIC DNA]</scope>
    <source>
        <strain evidence="2 3">CBS 20057</strain>
    </source>
</reference>